<keyword evidence="3 6" id="KW-0812">Transmembrane</keyword>
<keyword evidence="4 6" id="KW-1133">Transmembrane helix</keyword>
<dbReference type="AlphaFoldDB" id="A0AAD8ALR4"/>
<evidence type="ECO:0000313" key="8">
    <source>
        <dbReference type="Proteomes" id="UP001233999"/>
    </source>
</evidence>
<feature type="transmembrane region" description="Helical" evidence="6">
    <location>
        <begin position="83"/>
        <end position="103"/>
    </location>
</feature>
<keyword evidence="8" id="KW-1185">Reference proteome</keyword>
<dbReference type="PANTHER" id="PTHR11266:SF75">
    <property type="entry name" value="IP10007P-RELATED"/>
    <property type="match status" value="1"/>
</dbReference>
<reference evidence="7" key="2">
    <citation type="submission" date="2023-05" db="EMBL/GenBank/DDBJ databases">
        <authorList>
            <person name="Fouks B."/>
        </authorList>
    </citation>
    <scope>NUCLEOTIDE SEQUENCE</scope>
    <source>
        <strain evidence="7">Stay&amp;Tobe</strain>
        <tissue evidence="7">Testes</tissue>
    </source>
</reference>
<dbReference type="Proteomes" id="UP001233999">
    <property type="component" value="Unassembled WGS sequence"/>
</dbReference>
<dbReference type="GO" id="GO:0016020">
    <property type="term" value="C:membrane"/>
    <property type="evidence" value="ECO:0007669"/>
    <property type="project" value="UniProtKB-SubCell"/>
</dbReference>
<gene>
    <name evidence="7" type="ORF">L9F63_000381</name>
</gene>
<evidence type="ECO:0008006" key="9">
    <source>
        <dbReference type="Google" id="ProtNLM"/>
    </source>
</evidence>
<dbReference type="EMBL" id="JASPKZ010000015">
    <property type="protein sequence ID" value="KAJ9601464.1"/>
    <property type="molecule type" value="Genomic_DNA"/>
</dbReference>
<name>A0AAD8ALR4_DIPPU</name>
<keyword evidence="5 6" id="KW-0472">Membrane</keyword>
<sequence length="235" mass="27256">MHYFITFIRKLPIKRNLTTFSSSGPINGKINIRLYLQKFNQFTQKYPITRGMITYSIIWPISNLCQQTLAGRKQLDFAEAFRFSLYGSCFVAPTLYAWLRVAANMWPELTLKASLAKALVEQISYTPFAMICFFFIMSLLEGRNVRQASHEVYVKFIPTYQVGACVWPVLQMINYTLVAERNRVVYVGICSLLWTCFLAYMKQLEAEKLAREMRLKKKLAAEKRRASQSLPLAIQ</sequence>
<dbReference type="GO" id="GO:0005739">
    <property type="term" value="C:mitochondrion"/>
    <property type="evidence" value="ECO:0007669"/>
    <property type="project" value="TreeGrafter"/>
</dbReference>
<proteinExistence type="inferred from homology"/>
<accession>A0AAD8ALR4</accession>
<comment type="subcellular location">
    <subcellularLocation>
        <location evidence="1">Membrane</location>
        <topology evidence="1">Multi-pass membrane protein</topology>
    </subcellularLocation>
</comment>
<evidence type="ECO:0000256" key="3">
    <source>
        <dbReference type="ARBA" id="ARBA00022692"/>
    </source>
</evidence>
<organism evidence="7 8">
    <name type="scientific">Diploptera punctata</name>
    <name type="common">Pacific beetle cockroach</name>
    <dbReference type="NCBI Taxonomy" id="6984"/>
    <lineage>
        <taxon>Eukaryota</taxon>
        <taxon>Metazoa</taxon>
        <taxon>Ecdysozoa</taxon>
        <taxon>Arthropoda</taxon>
        <taxon>Hexapoda</taxon>
        <taxon>Insecta</taxon>
        <taxon>Pterygota</taxon>
        <taxon>Neoptera</taxon>
        <taxon>Polyneoptera</taxon>
        <taxon>Dictyoptera</taxon>
        <taxon>Blattodea</taxon>
        <taxon>Blaberoidea</taxon>
        <taxon>Blaberidae</taxon>
        <taxon>Diplopterinae</taxon>
        <taxon>Diploptera</taxon>
    </lineage>
</organism>
<evidence type="ECO:0000256" key="5">
    <source>
        <dbReference type="ARBA" id="ARBA00023136"/>
    </source>
</evidence>
<dbReference type="InterPro" id="IPR007248">
    <property type="entry name" value="Mpv17_PMP22"/>
</dbReference>
<feature type="transmembrane region" description="Helical" evidence="6">
    <location>
        <begin position="123"/>
        <end position="140"/>
    </location>
</feature>
<feature type="transmembrane region" description="Helical" evidence="6">
    <location>
        <begin position="184"/>
        <end position="201"/>
    </location>
</feature>
<dbReference type="PANTHER" id="PTHR11266">
    <property type="entry name" value="PEROXISOMAL MEMBRANE PROTEIN 2, PXMP2 MPV17"/>
    <property type="match status" value="1"/>
</dbReference>
<protein>
    <recommendedName>
        <fullName evidence="9">Mpv17-like protein</fullName>
    </recommendedName>
</protein>
<evidence type="ECO:0000313" key="7">
    <source>
        <dbReference type="EMBL" id="KAJ9601464.1"/>
    </source>
</evidence>
<evidence type="ECO:0000256" key="1">
    <source>
        <dbReference type="ARBA" id="ARBA00004141"/>
    </source>
</evidence>
<dbReference type="Pfam" id="PF04117">
    <property type="entry name" value="Mpv17_PMP22"/>
    <property type="match status" value="1"/>
</dbReference>
<evidence type="ECO:0000256" key="6">
    <source>
        <dbReference type="RuleBase" id="RU363053"/>
    </source>
</evidence>
<comment type="caution">
    <text evidence="7">The sequence shown here is derived from an EMBL/GenBank/DDBJ whole genome shotgun (WGS) entry which is preliminary data.</text>
</comment>
<evidence type="ECO:0000256" key="2">
    <source>
        <dbReference type="ARBA" id="ARBA00006824"/>
    </source>
</evidence>
<evidence type="ECO:0000256" key="4">
    <source>
        <dbReference type="ARBA" id="ARBA00022989"/>
    </source>
</evidence>
<reference evidence="7" key="1">
    <citation type="journal article" date="2023" name="IScience">
        <title>Live-bearing cockroach genome reveals convergent evolutionary mechanisms linked to viviparity in insects and beyond.</title>
        <authorList>
            <person name="Fouks B."/>
            <person name="Harrison M.C."/>
            <person name="Mikhailova A.A."/>
            <person name="Marchal E."/>
            <person name="English S."/>
            <person name="Carruthers M."/>
            <person name="Jennings E.C."/>
            <person name="Chiamaka E.L."/>
            <person name="Frigard R.A."/>
            <person name="Pippel M."/>
            <person name="Attardo G.M."/>
            <person name="Benoit J.B."/>
            <person name="Bornberg-Bauer E."/>
            <person name="Tobe S.S."/>
        </authorList>
    </citation>
    <scope>NUCLEOTIDE SEQUENCE</scope>
    <source>
        <strain evidence="7">Stay&amp;Tobe</strain>
    </source>
</reference>
<feature type="transmembrane region" description="Helical" evidence="6">
    <location>
        <begin position="152"/>
        <end position="172"/>
    </location>
</feature>
<comment type="similarity">
    <text evidence="2 6">Belongs to the peroxisomal membrane protein PXMP2/4 family.</text>
</comment>